<sequence length="62" mass="6484">MALRALLAPLALASVASSLTLQAGEQAVDEYTSVGGLLSEAEALLQEEMVSDHEAAEEEILQ</sequence>
<protein>
    <submittedName>
        <fullName evidence="2">Uncharacterized protein</fullName>
    </submittedName>
</protein>
<comment type="caution">
    <text evidence="2">The sequence shown here is derived from an EMBL/GenBank/DDBJ whole genome shotgun (WGS) entry which is preliminary data.</text>
</comment>
<evidence type="ECO:0000313" key="3">
    <source>
        <dbReference type="Proteomes" id="UP001189429"/>
    </source>
</evidence>
<dbReference type="Proteomes" id="UP001189429">
    <property type="component" value="Unassembled WGS sequence"/>
</dbReference>
<keyword evidence="3" id="KW-1185">Reference proteome</keyword>
<evidence type="ECO:0000313" key="2">
    <source>
        <dbReference type="EMBL" id="CAK0882660.1"/>
    </source>
</evidence>
<evidence type="ECO:0000256" key="1">
    <source>
        <dbReference type="SAM" id="SignalP"/>
    </source>
</evidence>
<feature type="chain" id="PRO_5046218110" evidence="1">
    <location>
        <begin position="19"/>
        <end position="62"/>
    </location>
</feature>
<organism evidence="2 3">
    <name type="scientific">Prorocentrum cordatum</name>
    <dbReference type="NCBI Taxonomy" id="2364126"/>
    <lineage>
        <taxon>Eukaryota</taxon>
        <taxon>Sar</taxon>
        <taxon>Alveolata</taxon>
        <taxon>Dinophyceae</taxon>
        <taxon>Prorocentrales</taxon>
        <taxon>Prorocentraceae</taxon>
        <taxon>Prorocentrum</taxon>
    </lineage>
</organism>
<feature type="signal peptide" evidence="1">
    <location>
        <begin position="1"/>
        <end position="18"/>
    </location>
</feature>
<gene>
    <name evidence="2" type="ORF">PCOR1329_LOCUS65109</name>
</gene>
<accession>A0ABN9WAD5</accession>
<proteinExistence type="predicted"/>
<dbReference type="EMBL" id="CAUYUJ010018321">
    <property type="protein sequence ID" value="CAK0882660.1"/>
    <property type="molecule type" value="Genomic_DNA"/>
</dbReference>
<reference evidence="2" key="1">
    <citation type="submission" date="2023-10" db="EMBL/GenBank/DDBJ databases">
        <authorList>
            <person name="Chen Y."/>
            <person name="Shah S."/>
            <person name="Dougan E. K."/>
            <person name="Thang M."/>
            <person name="Chan C."/>
        </authorList>
    </citation>
    <scope>NUCLEOTIDE SEQUENCE [LARGE SCALE GENOMIC DNA]</scope>
</reference>
<keyword evidence="1" id="KW-0732">Signal</keyword>
<name>A0ABN9WAD5_9DINO</name>